<protein>
    <submittedName>
        <fullName evidence="2">Uncharacterized protein</fullName>
    </submittedName>
</protein>
<evidence type="ECO:0000313" key="2">
    <source>
        <dbReference type="EMBL" id="CAB9501806.1"/>
    </source>
</evidence>
<dbReference type="AlphaFoldDB" id="A0A9N8H5N0"/>
<accession>A0A9N8H5N0</accession>
<feature type="compositionally biased region" description="Low complexity" evidence="1">
    <location>
        <begin position="42"/>
        <end position="72"/>
    </location>
</feature>
<keyword evidence="3" id="KW-1185">Reference proteome</keyword>
<organism evidence="2 3">
    <name type="scientific">Seminavis robusta</name>
    <dbReference type="NCBI Taxonomy" id="568900"/>
    <lineage>
        <taxon>Eukaryota</taxon>
        <taxon>Sar</taxon>
        <taxon>Stramenopiles</taxon>
        <taxon>Ochrophyta</taxon>
        <taxon>Bacillariophyta</taxon>
        <taxon>Bacillariophyceae</taxon>
        <taxon>Bacillariophycidae</taxon>
        <taxon>Naviculales</taxon>
        <taxon>Naviculaceae</taxon>
        <taxon>Seminavis</taxon>
    </lineage>
</organism>
<dbReference type="EMBL" id="CAICTM010000118">
    <property type="protein sequence ID" value="CAB9501806.1"/>
    <property type="molecule type" value="Genomic_DNA"/>
</dbReference>
<evidence type="ECO:0000256" key="1">
    <source>
        <dbReference type="SAM" id="MobiDB-lite"/>
    </source>
</evidence>
<proteinExistence type="predicted"/>
<comment type="caution">
    <text evidence="2">The sequence shown here is derived from an EMBL/GenBank/DDBJ whole genome shotgun (WGS) entry which is preliminary data.</text>
</comment>
<name>A0A9N8H5N0_9STRA</name>
<feature type="region of interest" description="Disordered" evidence="1">
    <location>
        <begin position="1"/>
        <end position="84"/>
    </location>
</feature>
<gene>
    <name evidence="2" type="ORF">SEMRO_119_G057980.1</name>
</gene>
<dbReference type="Proteomes" id="UP001153069">
    <property type="component" value="Unassembled WGS sequence"/>
</dbReference>
<evidence type="ECO:0000313" key="3">
    <source>
        <dbReference type="Proteomes" id="UP001153069"/>
    </source>
</evidence>
<feature type="compositionally biased region" description="Polar residues" evidence="1">
    <location>
        <begin position="1"/>
        <end position="24"/>
    </location>
</feature>
<reference evidence="2" key="1">
    <citation type="submission" date="2020-06" db="EMBL/GenBank/DDBJ databases">
        <authorList>
            <consortium name="Plant Systems Biology data submission"/>
        </authorList>
    </citation>
    <scope>NUCLEOTIDE SEQUENCE</scope>
    <source>
        <strain evidence="2">D6</strain>
    </source>
</reference>
<sequence length="139" mass="14913">MTPTTATPSKKQVHSTHNSWTYSGSREPKHATNHRATNLLAPTTPGPTVTPGKPSMTPTTATPSKSRSTPPTTAGPTVVLGSPSMVTTSVKPILEPSSQHEWNKPASVQRRPKTPFPLLQFQLLLQGTQAFNQPQGNQL</sequence>